<evidence type="ECO:0000256" key="4">
    <source>
        <dbReference type="ARBA" id="ARBA00022847"/>
    </source>
</evidence>
<evidence type="ECO:0000256" key="7">
    <source>
        <dbReference type="SAM" id="MobiDB-lite"/>
    </source>
</evidence>
<organism evidence="10 11">
    <name type="scientific">Penaeus vannamei</name>
    <name type="common">Whiteleg shrimp</name>
    <name type="synonym">Litopenaeus vannamei</name>
    <dbReference type="NCBI Taxonomy" id="6689"/>
    <lineage>
        <taxon>Eukaryota</taxon>
        <taxon>Metazoa</taxon>
        <taxon>Ecdysozoa</taxon>
        <taxon>Arthropoda</taxon>
        <taxon>Crustacea</taxon>
        <taxon>Multicrustacea</taxon>
        <taxon>Malacostraca</taxon>
        <taxon>Eumalacostraca</taxon>
        <taxon>Eucarida</taxon>
        <taxon>Decapoda</taxon>
        <taxon>Dendrobranchiata</taxon>
        <taxon>Penaeoidea</taxon>
        <taxon>Penaeidae</taxon>
        <taxon>Penaeus</taxon>
    </lineage>
</organism>
<evidence type="ECO:0000313" key="10">
    <source>
        <dbReference type="EMBL" id="ROT80077.1"/>
    </source>
</evidence>
<sequence length="491" mass="54855">MRWFLCSLVLITFQPSASLYVETFTPTTWKVVEDTDYNLTLSLRLNSSDVFDASLDPTATQLQVVVTPDEDWKLDFVSRYLEFSLDEVLREENKSVTFSGYYWGRTRLSLSLFHDDLDLKPSNGTLLRDDLYVTLILDYVFIAVGSVFMLFNNVNMGAQLDLEVIIGVLKRPLGPVCGFLSQFVCMPVVSFFLGWAFFTNPLDRLGLFTLGCCPGGTMSNFWTLMFNGDINLSITMTAVSTMAAMGMMPLWMFTLGQQLLSQNNNLKIPFGNLAGSLVSLTVPVVVGMIIKHKRPDWAKKGSKIIKPFTFAIILFFMTIGIFNSYKSFMMMTWEMPVAGIILAFCGYSFGAVFAMLWCLSKDKVIAISIETALQNAGVAFILLKLSLPSPDSDLAALPVVATIMMTGPPLMIVYGIILLLRRFTNLLPDKSQQKPSDSRPKQEKDAGQEQVTVAFLPEADQAERTMSRTEEKLNQHVIVLEGLTKKKLGET</sequence>
<gene>
    <name evidence="10" type="ORF">C7M84_001200</name>
</gene>
<dbReference type="GO" id="GO:0015293">
    <property type="term" value="F:symporter activity"/>
    <property type="evidence" value="ECO:0007669"/>
    <property type="project" value="UniProtKB-KW"/>
</dbReference>
<evidence type="ECO:0000256" key="6">
    <source>
        <dbReference type="ARBA" id="ARBA00023136"/>
    </source>
</evidence>
<evidence type="ECO:0000256" key="9">
    <source>
        <dbReference type="SAM" id="SignalP"/>
    </source>
</evidence>
<dbReference type="Pfam" id="PF01758">
    <property type="entry name" value="SBF"/>
    <property type="match status" value="1"/>
</dbReference>
<dbReference type="OrthoDB" id="203097at2759"/>
<comment type="caution">
    <text evidence="10">The sequence shown here is derived from an EMBL/GenBank/DDBJ whole genome shotgun (WGS) entry which is preliminary data.</text>
</comment>
<feature type="transmembrane region" description="Helical" evidence="8">
    <location>
        <begin position="204"/>
        <end position="225"/>
    </location>
</feature>
<keyword evidence="5 8" id="KW-1133">Transmembrane helix</keyword>
<dbReference type="PANTHER" id="PTHR10361">
    <property type="entry name" value="SODIUM-BILE ACID COTRANSPORTER"/>
    <property type="match status" value="1"/>
</dbReference>
<feature type="transmembrane region" description="Helical" evidence="8">
    <location>
        <begin position="232"/>
        <end position="253"/>
    </location>
</feature>
<dbReference type="AlphaFoldDB" id="A0A423TUD1"/>
<evidence type="ECO:0000256" key="3">
    <source>
        <dbReference type="ARBA" id="ARBA00022692"/>
    </source>
</evidence>
<dbReference type="InterPro" id="IPR038770">
    <property type="entry name" value="Na+/solute_symporter_sf"/>
</dbReference>
<feature type="transmembrane region" description="Helical" evidence="8">
    <location>
        <begin position="273"/>
        <end position="292"/>
    </location>
</feature>
<evidence type="ECO:0000256" key="8">
    <source>
        <dbReference type="SAM" id="Phobius"/>
    </source>
</evidence>
<reference evidence="10 11" key="1">
    <citation type="submission" date="2018-04" db="EMBL/GenBank/DDBJ databases">
        <authorList>
            <person name="Zhang X."/>
            <person name="Yuan J."/>
            <person name="Li F."/>
            <person name="Xiang J."/>
        </authorList>
    </citation>
    <scope>NUCLEOTIDE SEQUENCE [LARGE SCALE GENOMIC DNA]</scope>
    <source>
        <tissue evidence="10">Muscle</tissue>
    </source>
</reference>
<feature type="transmembrane region" description="Helical" evidence="8">
    <location>
        <begin position="173"/>
        <end position="198"/>
    </location>
</feature>
<feature type="transmembrane region" description="Helical" evidence="8">
    <location>
        <begin position="395"/>
        <end position="420"/>
    </location>
</feature>
<feature type="compositionally biased region" description="Basic and acidic residues" evidence="7">
    <location>
        <begin position="436"/>
        <end position="447"/>
    </location>
</feature>
<feature type="chain" id="PRO_5019470275" evidence="9">
    <location>
        <begin position="19"/>
        <end position="491"/>
    </location>
</feature>
<proteinExistence type="inferred from homology"/>
<keyword evidence="11" id="KW-1185">Reference proteome</keyword>
<reference evidence="10 11" key="2">
    <citation type="submission" date="2019-01" db="EMBL/GenBank/DDBJ databases">
        <title>The decoding of complex shrimp genome reveals the adaptation for benthos swimmer, frequently molting mechanism and breeding impact on genome.</title>
        <authorList>
            <person name="Sun Y."/>
            <person name="Gao Y."/>
            <person name="Yu Y."/>
        </authorList>
    </citation>
    <scope>NUCLEOTIDE SEQUENCE [LARGE SCALE GENOMIC DNA]</scope>
    <source>
        <tissue evidence="10">Muscle</tissue>
    </source>
</reference>
<feature type="transmembrane region" description="Helical" evidence="8">
    <location>
        <begin position="337"/>
        <end position="357"/>
    </location>
</feature>
<dbReference type="Gene3D" id="1.20.1530.20">
    <property type="match status" value="1"/>
</dbReference>
<dbReference type="InterPro" id="IPR004710">
    <property type="entry name" value="Bilac:Na_transpt"/>
</dbReference>
<keyword evidence="6 8" id="KW-0472">Membrane</keyword>
<keyword evidence="4" id="KW-0813">Transport</keyword>
<comment type="similarity">
    <text evidence="2">Belongs to the bile acid:sodium symporter (BASS) (TC 2.A.28) family.</text>
</comment>
<accession>A0A423TUD1</accession>
<keyword evidence="4" id="KW-0769">Symport</keyword>
<evidence type="ECO:0000256" key="5">
    <source>
        <dbReference type="ARBA" id="ARBA00022989"/>
    </source>
</evidence>
<feature type="compositionally biased region" description="Basic and acidic residues" evidence="7">
    <location>
        <begin position="461"/>
        <end position="470"/>
    </location>
</feature>
<dbReference type="EMBL" id="QCYY01001158">
    <property type="protein sequence ID" value="ROT80077.1"/>
    <property type="molecule type" value="Genomic_DNA"/>
</dbReference>
<evidence type="ECO:0000256" key="2">
    <source>
        <dbReference type="ARBA" id="ARBA00006528"/>
    </source>
</evidence>
<keyword evidence="9" id="KW-0732">Signal</keyword>
<feature type="transmembrane region" description="Helical" evidence="8">
    <location>
        <begin position="131"/>
        <end position="152"/>
    </location>
</feature>
<feature type="signal peptide" evidence="9">
    <location>
        <begin position="1"/>
        <end position="18"/>
    </location>
</feature>
<protein>
    <submittedName>
        <fullName evidence="10">P3 protein</fullName>
    </submittedName>
</protein>
<feature type="transmembrane region" description="Helical" evidence="8">
    <location>
        <begin position="364"/>
        <end position="383"/>
    </location>
</feature>
<dbReference type="PANTHER" id="PTHR10361:SF28">
    <property type="entry name" value="P3 PROTEIN-RELATED"/>
    <property type="match status" value="1"/>
</dbReference>
<feature type="region of interest" description="Disordered" evidence="7">
    <location>
        <begin position="430"/>
        <end position="470"/>
    </location>
</feature>
<dbReference type="Proteomes" id="UP000283509">
    <property type="component" value="Unassembled WGS sequence"/>
</dbReference>
<feature type="transmembrane region" description="Helical" evidence="8">
    <location>
        <begin position="304"/>
        <end position="325"/>
    </location>
</feature>
<dbReference type="GO" id="GO:0016020">
    <property type="term" value="C:membrane"/>
    <property type="evidence" value="ECO:0007669"/>
    <property type="project" value="UniProtKB-SubCell"/>
</dbReference>
<evidence type="ECO:0000313" key="11">
    <source>
        <dbReference type="Proteomes" id="UP000283509"/>
    </source>
</evidence>
<name>A0A423TUD1_PENVA</name>
<keyword evidence="3 8" id="KW-0812">Transmembrane</keyword>
<dbReference type="InterPro" id="IPR002657">
    <property type="entry name" value="BilAc:Na_symport/Acr3"/>
</dbReference>
<evidence type="ECO:0000256" key="1">
    <source>
        <dbReference type="ARBA" id="ARBA00004141"/>
    </source>
</evidence>
<comment type="subcellular location">
    <subcellularLocation>
        <location evidence="1">Membrane</location>
        <topology evidence="1">Multi-pass membrane protein</topology>
    </subcellularLocation>
</comment>